<dbReference type="InterPro" id="IPR019775">
    <property type="entry name" value="WD40_repeat_CS"/>
</dbReference>
<dbReference type="Gene3D" id="2.130.10.10">
    <property type="entry name" value="YVTN repeat-like/Quinoprotein amine dehydrogenase"/>
    <property type="match status" value="4"/>
</dbReference>
<dbReference type="InterPro" id="IPR051973">
    <property type="entry name" value="tRNA_Anticodon_Mtase-Reg"/>
</dbReference>
<dbReference type="Pfam" id="PF00400">
    <property type="entry name" value="WD40"/>
    <property type="match status" value="2"/>
</dbReference>
<name>A0A061SG54_9CHLO</name>
<dbReference type="PROSITE" id="PS00678">
    <property type="entry name" value="WD_REPEATS_1"/>
    <property type="match status" value="2"/>
</dbReference>
<comment type="subcellular location">
    <subcellularLocation>
        <location evidence="1">Cytoplasm</location>
    </subcellularLocation>
</comment>
<evidence type="ECO:0000256" key="7">
    <source>
        <dbReference type="PROSITE-ProRule" id="PRU00221"/>
    </source>
</evidence>
<feature type="non-terminal residue" evidence="8">
    <location>
        <position position="1249"/>
    </location>
</feature>
<keyword evidence="5" id="KW-0677">Repeat</keyword>
<dbReference type="InterPro" id="IPR036322">
    <property type="entry name" value="WD40_repeat_dom_sf"/>
</dbReference>
<keyword evidence="4" id="KW-0819">tRNA processing</keyword>
<dbReference type="SUPFAM" id="SSF50978">
    <property type="entry name" value="WD40 repeat-like"/>
    <property type="match status" value="2"/>
</dbReference>
<reference evidence="8" key="1">
    <citation type="submission" date="2014-05" db="EMBL/GenBank/DDBJ databases">
        <title>The transcriptome of the halophilic microalga Tetraselmis sp. GSL018 isolated from the Great Salt Lake, Utah.</title>
        <authorList>
            <person name="Jinkerson R.E."/>
            <person name="D'Adamo S."/>
            <person name="Posewitz M.C."/>
        </authorList>
    </citation>
    <scope>NUCLEOTIDE SEQUENCE</scope>
    <source>
        <strain evidence="8">GSL018</strain>
    </source>
</reference>
<dbReference type="InterPro" id="IPR001680">
    <property type="entry name" value="WD40_rpt"/>
</dbReference>
<proteinExistence type="inferred from homology"/>
<protein>
    <submittedName>
        <fullName evidence="8">Wd40 domain-containing protein</fullName>
    </submittedName>
</protein>
<organism evidence="8">
    <name type="scientific">Tetraselmis sp. GSL018</name>
    <dbReference type="NCBI Taxonomy" id="582737"/>
    <lineage>
        <taxon>Eukaryota</taxon>
        <taxon>Viridiplantae</taxon>
        <taxon>Chlorophyta</taxon>
        <taxon>core chlorophytes</taxon>
        <taxon>Chlorodendrophyceae</taxon>
        <taxon>Chlorodendrales</taxon>
        <taxon>Chlorodendraceae</taxon>
        <taxon>Tetraselmis</taxon>
    </lineage>
</organism>
<evidence type="ECO:0000256" key="6">
    <source>
        <dbReference type="ARBA" id="ARBA00038255"/>
    </source>
</evidence>
<evidence type="ECO:0000256" key="2">
    <source>
        <dbReference type="ARBA" id="ARBA00022490"/>
    </source>
</evidence>
<dbReference type="InterPro" id="IPR015943">
    <property type="entry name" value="WD40/YVTN_repeat-like_dom_sf"/>
</dbReference>
<dbReference type="EMBL" id="GBEZ01003237">
    <property type="protein sequence ID" value="JAC81885.1"/>
    <property type="molecule type" value="Transcribed_RNA"/>
</dbReference>
<feature type="repeat" description="WD" evidence="7">
    <location>
        <begin position="355"/>
        <end position="372"/>
    </location>
</feature>
<evidence type="ECO:0000256" key="3">
    <source>
        <dbReference type="ARBA" id="ARBA00022574"/>
    </source>
</evidence>
<dbReference type="PANTHER" id="PTHR14344">
    <property type="entry name" value="WD REPEAT PROTEIN"/>
    <property type="match status" value="1"/>
</dbReference>
<evidence type="ECO:0000313" key="8">
    <source>
        <dbReference type="EMBL" id="JAC81885.1"/>
    </source>
</evidence>
<comment type="similarity">
    <text evidence="6">Belongs to the WD repeat WDR6 family.</text>
</comment>
<gene>
    <name evidence="8" type="ORF">TSPGSL018_6926</name>
</gene>
<evidence type="ECO:0000256" key="1">
    <source>
        <dbReference type="ARBA" id="ARBA00004496"/>
    </source>
</evidence>
<dbReference type="AlphaFoldDB" id="A0A061SG54"/>
<evidence type="ECO:0000256" key="5">
    <source>
        <dbReference type="ARBA" id="ARBA00022737"/>
    </source>
</evidence>
<sequence length="1249" mass="133132">METVSLCAKPYLGEVKALEIVSLSSSAANTLCLLVAGVGSDLSLYETRCRRLLRRTRALVEGVHVHGVCAVNCQRDAYIAAYGDRLIQVFRIFFDEDNVFQVVSFCRLPRSREGWVLHATFMRASDSCLRLLVGLSDNSAEVWRLPLGDGSGCRPERELRCQCTRRCLLYSMKIVLTDAPAEAGNTEGAPPAPDKEAEPLVAAGTILYDVLIWKVVGCGALGGEGARTPRHAESAVEPLLRLRGHRGSIFALDWWLGESVATLASVSDDRTMRCWTLPLKRLRGPSAAGDEGDLECAVIPCQSARLWDCKLLGASVAATAGEDCSARLWDARCGRQLAVLQGHQGRSLWCLARRGGLMATGGADGSIKLWDLAQWLPSSFHAAARLPEPDRHAPARDATASLTLPTSCPPWELAGGLASTGSRQEAKSTSSGAVRGLTYARDSMVLVHTDRGRLHLLGLPRSKAEPPRWATLYTSPHGRPLTCCSALCRRMAGDRAGGVDAIAVGDAAGAVAVLRLNIGEVETSEDRDPLGAPAGAIEWEAHPGRLLLDVFWCGSLGTGDVLTASVCGELRWWRLPEGQAIGGGRPLLVATATSPFSKRIRCIDADPSSRILVAGDQKGNVLVFKWPAEALSQGTASLDLAACCQGAHREEAVTRVVVRPAAAPGHESPLVVTMGRDGAVHQWQLRTDDGSGPGLRLERCWSRKVPGIKSPEGLCGGNLLGRSDGTRFYGFHAADFVVWSEADDAELMRIPCGGWRRPWAANADPSSARLELVSCKDDRLHVHWAEQSSPMVVAEPAASSAAGRALRPRFHGREVLCSAATPRALPDGSILAVTGSEDCSIFQIRLPGDRPRDGGGTDWDGLCKASEVCKCIGGTVPRSLVVLDGEPGAHPGSSKTSFVLVSANSKEALEAWSLDWSLDPSGGEPIAERRLLSAKEPPRGLRPSSTAGLHFDMELRHLCAVGFARGSLSAGDFRAFLVLALSDARIKLAVFRPGALAPWLMAGELQGHRSPVLSASVAATEGGQQIAFTGSSDGCIAGWELSEMADAAEELLEPPVPAPVYKPRLFLQAAHASGVNALSAASVGSGGTAFVLSGGDDQSLHASLISIARDAWRAVDMVSLQGAHHSAVRGVWTDGTLALSVGLDQRLRSWAVQITSDRDQVKIALQPMAVLTVDVLEPACLEVLPCGFRNIDKSFPTLETREENGQNRSSKICNEEPCTKRNIHAFIGGRGVQFVEVLHAAPSLTNSSV</sequence>
<dbReference type="PANTHER" id="PTHR14344:SF3">
    <property type="entry name" value="WD REPEAT-CONTAINING PROTEIN 6"/>
    <property type="match status" value="1"/>
</dbReference>
<dbReference type="SMART" id="SM00320">
    <property type="entry name" value="WD40"/>
    <property type="match status" value="8"/>
</dbReference>
<dbReference type="GO" id="GO:0030488">
    <property type="term" value="P:tRNA methylation"/>
    <property type="evidence" value="ECO:0007669"/>
    <property type="project" value="TreeGrafter"/>
</dbReference>
<dbReference type="GO" id="GO:0005737">
    <property type="term" value="C:cytoplasm"/>
    <property type="evidence" value="ECO:0007669"/>
    <property type="project" value="UniProtKB-SubCell"/>
</dbReference>
<evidence type="ECO:0000256" key="4">
    <source>
        <dbReference type="ARBA" id="ARBA00022694"/>
    </source>
</evidence>
<accession>A0A061SG54</accession>
<dbReference type="PROSITE" id="PS50082">
    <property type="entry name" value="WD_REPEATS_2"/>
    <property type="match status" value="1"/>
</dbReference>
<keyword evidence="2" id="KW-0963">Cytoplasm</keyword>
<keyword evidence="3 7" id="KW-0853">WD repeat</keyword>